<proteinExistence type="predicted"/>
<dbReference type="Proteomes" id="UP000651271">
    <property type="component" value="Unassembled WGS sequence"/>
</dbReference>
<keyword evidence="3" id="KW-1185">Reference proteome</keyword>
<comment type="caution">
    <text evidence="2">The sequence shown here is derived from an EMBL/GenBank/DDBJ whole genome shotgun (WGS) entry which is preliminary data.</text>
</comment>
<dbReference type="Pfam" id="PF13924">
    <property type="entry name" value="Lipocalin_5"/>
    <property type="match status" value="1"/>
</dbReference>
<dbReference type="EMBL" id="JACOIJ010000031">
    <property type="protein sequence ID" value="MBD1430583.1"/>
    <property type="molecule type" value="Genomic_DNA"/>
</dbReference>
<dbReference type="InterPro" id="IPR024311">
    <property type="entry name" value="Lipocalin-like"/>
</dbReference>
<dbReference type="RefSeq" id="WP_165291474.1">
    <property type="nucleotide sequence ID" value="NZ_JACOIJ010000031.1"/>
</dbReference>
<reference evidence="2 3" key="1">
    <citation type="submission" date="2020-08" db="EMBL/GenBank/DDBJ databases">
        <title>Sphingobacterium sp. DN04309 isolated from aquaculture water.</title>
        <authorList>
            <person name="Zhang M."/>
        </authorList>
    </citation>
    <scope>NUCLEOTIDE SEQUENCE [LARGE SCALE GENOMIC DNA]</scope>
    <source>
        <strain evidence="2 3">DN04309</strain>
    </source>
</reference>
<gene>
    <name evidence="2" type="ORF">H8B04_13620</name>
</gene>
<evidence type="ECO:0000313" key="3">
    <source>
        <dbReference type="Proteomes" id="UP000651271"/>
    </source>
</evidence>
<name>A0ABR7YGZ1_9SPHI</name>
<evidence type="ECO:0000259" key="1">
    <source>
        <dbReference type="Pfam" id="PF13924"/>
    </source>
</evidence>
<feature type="domain" description="Lipocalin-like" evidence="1">
    <location>
        <begin position="9"/>
        <end position="147"/>
    </location>
</feature>
<organism evidence="2 3">
    <name type="scientific">Sphingobacterium litopenaei</name>
    <dbReference type="NCBI Taxonomy" id="2763500"/>
    <lineage>
        <taxon>Bacteria</taxon>
        <taxon>Pseudomonadati</taxon>
        <taxon>Bacteroidota</taxon>
        <taxon>Sphingobacteriia</taxon>
        <taxon>Sphingobacteriales</taxon>
        <taxon>Sphingobacteriaceae</taxon>
        <taxon>Sphingobacterium</taxon>
    </lineage>
</organism>
<protein>
    <submittedName>
        <fullName evidence="2">Lipocalin-like domain-containing protein</fullName>
    </submittedName>
</protein>
<evidence type="ECO:0000313" key="2">
    <source>
        <dbReference type="EMBL" id="MBD1430583.1"/>
    </source>
</evidence>
<accession>A0ABR7YGZ1</accession>
<sequence>MASLKNEIIGSWKLLSYIEIPVGGEEYLFPLGKNPKGILIFSPDGYMSVQISVKNPVKYNTDDRYSVTDELIASRAKEYIGFTGKYTVDNVLCNVIYHIETSLNPNWEGLKQVRKMDFEADILYQKSVEPIISNGQKVHAYMTWQRIQKEIDVERIGEELEESY</sequence>